<dbReference type="Proteomes" id="UP001365542">
    <property type="component" value="Unassembled WGS sequence"/>
</dbReference>
<feature type="compositionally biased region" description="Basic and acidic residues" evidence="1">
    <location>
        <begin position="571"/>
        <end position="580"/>
    </location>
</feature>
<evidence type="ECO:0000313" key="3">
    <source>
        <dbReference type="EMBL" id="KAK6535389.1"/>
    </source>
</evidence>
<evidence type="ECO:0000313" key="4">
    <source>
        <dbReference type="Proteomes" id="UP001365542"/>
    </source>
</evidence>
<protein>
    <recommendedName>
        <fullName evidence="5">Peptidase S8/S53 domain-containing protein</fullName>
    </recommendedName>
</protein>
<name>A0AAV9X3R6_9PEZI</name>
<reference evidence="3 4" key="1">
    <citation type="submission" date="2019-10" db="EMBL/GenBank/DDBJ databases">
        <authorList>
            <person name="Palmer J.M."/>
        </authorList>
    </citation>
    <scope>NUCLEOTIDE SEQUENCE [LARGE SCALE GENOMIC DNA]</scope>
    <source>
        <strain evidence="3 4">TWF694</strain>
    </source>
</reference>
<evidence type="ECO:0008006" key="5">
    <source>
        <dbReference type="Google" id="ProtNLM"/>
    </source>
</evidence>
<feature type="signal peptide" evidence="2">
    <location>
        <begin position="1"/>
        <end position="23"/>
    </location>
</feature>
<comment type="caution">
    <text evidence="3">The sequence shown here is derived from an EMBL/GenBank/DDBJ whole genome shotgun (WGS) entry which is preliminary data.</text>
</comment>
<feature type="compositionally biased region" description="Polar residues" evidence="1">
    <location>
        <begin position="750"/>
        <end position="759"/>
    </location>
</feature>
<keyword evidence="4" id="KW-1185">Reference proteome</keyword>
<dbReference type="GO" id="GO:0004252">
    <property type="term" value="F:serine-type endopeptidase activity"/>
    <property type="evidence" value="ECO:0007669"/>
    <property type="project" value="InterPro"/>
</dbReference>
<evidence type="ECO:0000256" key="1">
    <source>
        <dbReference type="SAM" id="MobiDB-lite"/>
    </source>
</evidence>
<organism evidence="3 4">
    <name type="scientific">Orbilia ellipsospora</name>
    <dbReference type="NCBI Taxonomy" id="2528407"/>
    <lineage>
        <taxon>Eukaryota</taxon>
        <taxon>Fungi</taxon>
        <taxon>Dikarya</taxon>
        <taxon>Ascomycota</taxon>
        <taxon>Pezizomycotina</taxon>
        <taxon>Orbiliomycetes</taxon>
        <taxon>Orbiliales</taxon>
        <taxon>Orbiliaceae</taxon>
        <taxon>Orbilia</taxon>
    </lineage>
</organism>
<sequence length="775" mass="85139">MRKIFLTLYYLISLTLLANVTIAFDQTLNKKAGFGYKPDDVIPVCIVINAKNRKDQTWLKSLDDRTNSLKEKNGEYEYTSSSSIYGRVFQCFTATYNNFLEVLRSHQDGLQGYGDYNKVLNGDKSLPVIYDNDKYDSAVKKPDGSQATLNKNKRRKKKRKRSLHSPIKYHFNPQKPARSFVKRQDAPKSSKLNSELVKRATTDPNAGLRRCTSCPWDMGVLSDPPPGSGSPPDYIFDENDGDGAFVYIIDSGLDLKQTQFQWKDPNKDIGWIFAGPDPPTDKKDYSATPISGTSAAAKIIGHDTGYARKTFAYMVVPYDSKGHLNMMTYLDALLKMHEQIKTAPNSNKRKIVICFSHKQFLLARGNEMFNWPEFKSVSDSKKHFIDAVTEALDDILVDFSKMENIVMVTRATGLKLAQYPVDPILGWPSRRATTNITNLVMVGGVDINGVKVMQAPGWVNVFGLAEEVREQGTITGAKESKDFSTVHNSISIAVASISGLLAFFMAKYNESGVQARWRLEAYAYPRVPNGYRVAWNGLRVNSCAYDPTIKDLAPPDSEPSGKPNPKLVRRRASDPSKYDPGEPISCVPIEFTAEIIQPAKGDNKSEPTIRYVRNQVSATVTIPDAATPKIPRPTYYTTYTSYINQGSGGGAPKPAFEKQHLKPGETGNGILTVYVYTSMPDGSNSTSTVAPVNDGGVMTADTSIFTSALLSSNANGSTSSALSTPILAPTMAASTTATEGYAPSTRSHEQTSMQTVTTASTANKSLSTFLSSKSA</sequence>
<feature type="region of interest" description="Disordered" evidence="1">
    <location>
        <begin position="737"/>
        <end position="759"/>
    </location>
</feature>
<dbReference type="Gene3D" id="3.40.50.200">
    <property type="entry name" value="Peptidase S8/S53 domain"/>
    <property type="match status" value="1"/>
</dbReference>
<proteinExistence type="predicted"/>
<feature type="region of interest" description="Disordered" evidence="1">
    <location>
        <begin position="137"/>
        <end position="204"/>
    </location>
</feature>
<evidence type="ECO:0000256" key="2">
    <source>
        <dbReference type="SAM" id="SignalP"/>
    </source>
</evidence>
<feature type="chain" id="PRO_5043765658" description="Peptidase S8/S53 domain-containing protein" evidence="2">
    <location>
        <begin position="24"/>
        <end position="775"/>
    </location>
</feature>
<accession>A0AAV9X3R6</accession>
<gene>
    <name evidence="3" type="ORF">TWF694_001850</name>
</gene>
<feature type="region of interest" description="Disordered" evidence="1">
    <location>
        <begin position="550"/>
        <end position="584"/>
    </location>
</feature>
<dbReference type="AlphaFoldDB" id="A0AAV9X3R6"/>
<dbReference type="EMBL" id="JAVHJO010000010">
    <property type="protein sequence ID" value="KAK6535389.1"/>
    <property type="molecule type" value="Genomic_DNA"/>
</dbReference>
<feature type="compositionally biased region" description="Basic residues" evidence="1">
    <location>
        <begin position="151"/>
        <end position="163"/>
    </location>
</feature>
<dbReference type="GO" id="GO:0006508">
    <property type="term" value="P:proteolysis"/>
    <property type="evidence" value="ECO:0007669"/>
    <property type="project" value="InterPro"/>
</dbReference>
<dbReference type="InterPro" id="IPR036852">
    <property type="entry name" value="Peptidase_S8/S53_dom_sf"/>
</dbReference>
<dbReference type="SUPFAM" id="SSF52743">
    <property type="entry name" value="Subtilisin-like"/>
    <property type="match status" value="1"/>
</dbReference>
<keyword evidence="2" id="KW-0732">Signal</keyword>